<evidence type="ECO:0000259" key="2">
    <source>
        <dbReference type="Pfam" id="PF13511"/>
    </source>
</evidence>
<evidence type="ECO:0000313" key="4">
    <source>
        <dbReference type="Proteomes" id="UP000256478"/>
    </source>
</evidence>
<name>A0A3E0TN86_9GAMM</name>
<dbReference type="InterPro" id="IPR025392">
    <property type="entry name" value="DUF4124"/>
</dbReference>
<evidence type="ECO:0000256" key="1">
    <source>
        <dbReference type="SAM" id="SignalP"/>
    </source>
</evidence>
<organism evidence="3 4">
    <name type="scientific">Thalassotalea euphylliae</name>
    <dbReference type="NCBI Taxonomy" id="1655234"/>
    <lineage>
        <taxon>Bacteria</taxon>
        <taxon>Pseudomonadati</taxon>
        <taxon>Pseudomonadota</taxon>
        <taxon>Gammaproteobacteria</taxon>
        <taxon>Alteromonadales</taxon>
        <taxon>Colwelliaceae</taxon>
        <taxon>Thalassotalea</taxon>
    </lineage>
</organism>
<dbReference type="OrthoDB" id="7068596at2"/>
<feature type="chain" id="PRO_5017561790" evidence="1">
    <location>
        <begin position="20"/>
        <end position="156"/>
    </location>
</feature>
<dbReference type="Proteomes" id="UP000256478">
    <property type="component" value="Unassembled WGS sequence"/>
</dbReference>
<reference evidence="3 4" key="1">
    <citation type="submission" date="2018-08" db="EMBL/GenBank/DDBJ databases">
        <title>Thalassotalea euphylliae genome.</title>
        <authorList>
            <person name="Summers S."/>
            <person name="Rice S.A."/>
            <person name="Freckelton M.L."/>
            <person name="Nedved B.T."/>
            <person name="Hadfield M.G."/>
        </authorList>
    </citation>
    <scope>NUCLEOTIDE SEQUENCE [LARGE SCALE GENOMIC DNA]</scope>
    <source>
        <strain evidence="3 4">H1</strain>
    </source>
</reference>
<accession>A0A3E0TN86</accession>
<proteinExistence type="predicted"/>
<protein>
    <submittedName>
        <fullName evidence="3">DUF4124 domain-containing protein</fullName>
    </submittedName>
</protein>
<gene>
    <name evidence="3" type="ORF">DXX93_05155</name>
</gene>
<comment type="caution">
    <text evidence="3">The sequence shown here is derived from an EMBL/GenBank/DDBJ whole genome shotgun (WGS) entry which is preliminary data.</text>
</comment>
<sequence>MYKFIATLCLILLTLTGNAQDTTVYRWVDNNNIVHFSHEHPTDKDYAQINVQVAYTPARPEAENSAFVDQWLAERAAEKAAASAQQQARQRAELISQNCRAAQLNLKMLGGFERILFNAPDGSSRLLSPEEKQAQLLLNQKNVEIYCDDDESSSKR</sequence>
<feature type="domain" description="DUF4124" evidence="2">
    <location>
        <begin position="12"/>
        <end position="63"/>
    </location>
</feature>
<evidence type="ECO:0000313" key="3">
    <source>
        <dbReference type="EMBL" id="REL26016.1"/>
    </source>
</evidence>
<dbReference type="RefSeq" id="WP_116007137.1">
    <property type="nucleotide sequence ID" value="NZ_QUOU01000001.1"/>
</dbReference>
<dbReference type="Pfam" id="PF13511">
    <property type="entry name" value="DUF4124"/>
    <property type="match status" value="1"/>
</dbReference>
<dbReference type="EMBL" id="QUOU01000001">
    <property type="protein sequence ID" value="REL26016.1"/>
    <property type="molecule type" value="Genomic_DNA"/>
</dbReference>
<feature type="signal peptide" evidence="1">
    <location>
        <begin position="1"/>
        <end position="19"/>
    </location>
</feature>
<keyword evidence="1" id="KW-0732">Signal</keyword>
<dbReference type="AlphaFoldDB" id="A0A3E0TN86"/>